<dbReference type="Proteomes" id="UP000800035">
    <property type="component" value="Unassembled WGS sequence"/>
</dbReference>
<accession>A0A6A5U7L9</accession>
<organism evidence="2 3">
    <name type="scientific">Byssothecium circinans</name>
    <dbReference type="NCBI Taxonomy" id="147558"/>
    <lineage>
        <taxon>Eukaryota</taxon>
        <taxon>Fungi</taxon>
        <taxon>Dikarya</taxon>
        <taxon>Ascomycota</taxon>
        <taxon>Pezizomycotina</taxon>
        <taxon>Dothideomycetes</taxon>
        <taxon>Pleosporomycetidae</taxon>
        <taxon>Pleosporales</taxon>
        <taxon>Massarineae</taxon>
        <taxon>Massarinaceae</taxon>
        <taxon>Byssothecium</taxon>
    </lineage>
</organism>
<evidence type="ECO:0000313" key="3">
    <source>
        <dbReference type="Proteomes" id="UP000800035"/>
    </source>
</evidence>
<proteinExistence type="predicted"/>
<gene>
    <name evidence="2" type="ORF">CC80DRAFT_490655</name>
</gene>
<feature type="region of interest" description="Disordered" evidence="1">
    <location>
        <begin position="26"/>
        <end position="61"/>
    </location>
</feature>
<dbReference type="AlphaFoldDB" id="A0A6A5U7L9"/>
<evidence type="ECO:0000256" key="1">
    <source>
        <dbReference type="SAM" id="MobiDB-lite"/>
    </source>
</evidence>
<dbReference type="EMBL" id="ML976986">
    <property type="protein sequence ID" value="KAF1958886.1"/>
    <property type="molecule type" value="Genomic_DNA"/>
</dbReference>
<protein>
    <submittedName>
        <fullName evidence="2">Uncharacterized protein</fullName>
    </submittedName>
</protein>
<dbReference type="OrthoDB" id="10479068at2759"/>
<feature type="non-terminal residue" evidence="2">
    <location>
        <position position="197"/>
    </location>
</feature>
<keyword evidence="3" id="KW-1185">Reference proteome</keyword>
<evidence type="ECO:0000313" key="2">
    <source>
        <dbReference type="EMBL" id="KAF1958886.1"/>
    </source>
</evidence>
<sequence length="197" mass="22816">MHFSSWLTSLEDSTYINPSPCRYITAPPLTTPQPSLPDENHPPHPPAPYHQPIPNTSDHPLADHPWWTPRPHLLAVLVSHDPYLTASTLPLPSNSHQALNMLAQRSQRVHNILNVRRGCQRTHGGFPNLEWDIFRELAPRFLDGGEFAPTRSTSSQCQCQCQCQCQYQYRCRKVWRVYPEFWVERVWMRGVCLWLVG</sequence>
<name>A0A6A5U7L9_9PLEO</name>
<reference evidence="2" key="1">
    <citation type="journal article" date="2020" name="Stud. Mycol.">
        <title>101 Dothideomycetes genomes: a test case for predicting lifestyles and emergence of pathogens.</title>
        <authorList>
            <person name="Haridas S."/>
            <person name="Albert R."/>
            <person name="Binder M."/>
            <person name="Bloem J."/>
            <person name="Labutti K."/>
            <person name="Salamov A."/>
            <person name="Andreopoulos B."/>
            <person name="Baker S."/>
            <person name="Barry K."/>
            <person name="Bills G."/>
            <person name="Bluhm B."/>
            <person name="Cannon C."/>
            <person name="Castanera R."/>
            <person name="Culley D."/>
            <person name="Daum C."/>
            <person name="Ezra D."/>
            <person name="Gonzalez J."/>
            <person name="Henrissat B."/>
            <person name="Kuo A."/>
            <person name="Liang C."/>
            <person name="Lipzen A."/>
            <person name="Lutzoni F."/>
            <person name="Magnuson J."/>
            <person name="Mondo S."/>
            <person name="Nolan M."/>
            <person name="Ohm R."/>
            <person name="Pangilinan J."/>
            <person name="Park H.-J."/>
            <person name="Ramirez L."/>
            <person name="Alfaro M."/>
            <person name="Sun H."/>
            <person name="Tritt A."/>
            <person name="Yoshinaga Y."/>
            <person name="Zwiers L.-H."/>
            <person name="Turgeon B."/>
            <person name="Goodwin S."/>
            <person name="Spatafora J."/>
            <person name="Crous P."/>
            <person name="Grigoriev I."/>
        </authorList>
    </citation>
    <scope>NUCLEOTIDE SEQUENCE</scope>
    <source>
        <strain evidence="2">CBS 675.92</strain>
    </source>
</reference>